<feature type="domain" description="RDD" evidence="7">
    <location>
        <begin position="25"/>
        <end position="174"/>
    </location>
</feature>
<comment type="caution">
    <text evidence="8">The sequence shown here is derived from an EMBL/GenBank/DDBJ whole genome shotgun (WGS) entry which is preliminary data.</text>
</comment>
<evidence type="ECO:0000256" key="4">
    <source>
        <dbReference type="ARBA" id="ARBA00023136"/>
    </source>
</evidence>
<accession>A0A5C6FZ13</accession>
<name>A0A5C6FZ13_9PLAN</name>
<keyword evidence="2 6" id="KW-0812">Transmembrane</keyword>
<proteinExistence type="predicted"/>
<evidence type="ECO:0000256" key="6">
    <source>
        <dbReference type="SAM" id="Phobius"/>
    </source>
</evidence>
<protein>
    <submittedName>
        <fullName evidence="8">RDD family protein</fullName>
    </submittedName>
</protein>
<evidence type="ECO:0000256" key="1">
    <source>
        <dbReference type="ARBA" id="ARBA00004141"/>
    </source>
</evidence>
<dbReference type="PANTHER" id="PTHR38480">
    <property type="entry name" value="SLR0254 PROTEIN"/>
    <property type="match status" value="1"/>
</dbReference>
<sequence>MPAAAALDTTIAVVTPENIAFEYQLAGPFRRLPAYLIDVIARWIIMAAVILGMWIVGGMIRMSALQAYMLAATFLLYFVFTNFYGTLMESYFNGKTIGKWACGIRVVGTDGGPIDFRQALLRNLIRIADLAPYVVLNDVNEEIPPIFFLPVGVVGLVTMLCTRRMQRLGDLACGTMVIVDERNWELPVSKIEDPRVAALASYLPADYRFSRSMSRTLAVYVERRQYLTPARRREIARKLTTPLMDQFDFRPDIDPDLLMLALYHRNFLWNEGDDSADLSALNGFSPLAKDQSAEEPPIAAAVSESVTPVSAPSPTATTQDAASEPAG</sequence>
<evidence type="ECO:0000256" key="5">
    <source>
        <dbReference type="SAM" id="MobiDB-lite"/>
    </source>
</evidence>
<feature type="transmembrane region" description="Helical" evidence="6">
    <location>
        <begin position="143"/>
        <end position="161"/>
    </location>
</feature>
<dbReference type="PANTHER" id="PTHR38480:SF1">
    <property type="entry name" value="SLR0254 PROTEIN"/>
    <property type="match status" value="1"/>
</dbReference>
<organism evidence="8 9">
    <name type="scientific">Crateriforma conspicua</name>
    <dbReference type="NCBI Taxonomy" id="2527996"/>
    <lineage>
        <taxon>Bacteria</taxon>
        <taxon>Pseudomonadati</taxon>
        <taxon>Planctomycetota</taxon>
        <taxon>Planctomycetia</taxon>
        <taxon>Planctomycetales</taxon>
        <taxon>Planctomycetaceae</taxon>
        <taxon>Crateriforma</taxon>
    </lineage>
</organism>
<keyword evidence="3 6" id="KW-1133">Transmembrane helix</keyword>
<dbReference type="Proteomes" id="UP000316476">
    <property type="component" value="Unassembled WGS sequence"/>
</dbReference>
<evidence type="ECO:0000256" key="2">
    <source>
        <dbReference type="ARBA" id="ARBA00022692"/>
    </source>
</evidence>
<feature type="region of interest" description="Disordered" evidence="5">
    <location>
        <begin position="289"/>
        <end position="327"/>
    </location>
</feature>
<keyword evidence="4 6" id="KW-0472">Membrane</keyword>
<dbReference type="RefSeq" id="WP_146413401.1">
    <property type="nucleotide sequence ID" value="NZ_SJPZ01000001.1"/>
</dbReference>
<dbReference type="AlphaFoldDB" id="A0A5C6FZ13"/>
<reference evidence="8 9" key="1">
    <citation type="submission" date="2019-02" db="EMBL/GenBank/DDBJ databases">
        <title>Deep-cultivation of Planctomycetes and their phenomic and genomic characterization uncovers novel biology.</title>
        <authorList>
            <person name="Wiegand S."/>
            <person name="Jogler M."/>
            <person name="Boedeker C."/>
            <person name="Pinto D."/>
            <person name="Vollmers J."/>
            <person name="Rivas-Marin E."/>
            <person name="Kohn T."/>
            <person name="Peeters S.H."/>
            <person name="Heuer A."/>
            <person name="Rast P."/>
            <person name="Oberbeckmann S."/>
            <person name="Bunk B."/>
            <person name="Jeske O."/>
            <person name="Meyerdierks A."/>
            <person name="Storesund J.E."/>
            <person name="Kallscheuer N."/>
            <person name="Luecker S."/>
            <person name="Lage O.M."/>
            <person name="Pohl T."/>
            <person name="Merkel B.J."/>
            <person name="Hornburger P."/>
            <person name="Mueller R.-W."/>
            <person name="Bruemmer F."/>
            <person name="Labrenz M."/>
            <person name="Spormann A.M."/>
            <person name="Op Den Camp H."/>
            <person name="Overmann J."/>
            <person name="Amann R."/>
            <person name="Jetten M.S.M."/>
            <person name="Mascher T."/>
            <person name="Medema M.H."/>
            <person name="Devos D.P."/>
            <person name="Kaster A.-K."/>
            <person name="Ovreas L."/>
            <person name="Rohde M."/>
            <person name="Galperin M.Y."/>
            <person name="Jogler C."/>
        </authorList>
    </citation>
    <scope>NUCLEOTIDE SEQUENCE [LARGE SCALE GENOMIC DNA]</scope>
    <source>
        <strain evidence="8 9">V7</strain>
    </source>
</reference>
<feature type="transmembrane region" description="Helical" evidence="6">
    <location>
        <begin position="40"/>
        <end position="60"/>
    </location>
</feature>
<dbReference type="GO" id="GO:0016020">
    <property type="term" value="C:membrane"/>
    <property type="evidence" value="ECO:0007669"/>
    <property type="project" value="UniProtKB-SubCell"/>
</dbReference>
<gene>
    <name evidence="8" type="ORF">V7x_24360</name>
</gene>
<dbReference type="Pfam" id="PF06271">
    <property type="entry name" value="RDD"/>
    <property type="match status" value="1"/>
</dbReference>
<feature type="compositionally biased region" description="Low complexity" evidence="5">
    <location>
        <begin position="299"/>
        <end position="318"/>
    </location>
</feature>
<evidence type="ECO:0000313" key="9">
    <source>
        <dbReference type="Proteomes" id="UP000316476"/>
    </source>
</evidence>
<dbReference type="EMBL" id="SJPZ01000001">
    <property type="protein sequence ID" value="TWU66865.1"/>
    <property type="molecule type" value="Genomic_DNA"/>
</dbReference>
<comment type="subcellular location">
    <subcellularLocation>
        <location evidence="1">Membrane</location>
        <topology evidence="1">Multi-pass membrane protein</topology>
    </subcellularLocation>
</comment>
<evidence type="ECO:0000313" key="8">
    <source>
        <dbReference type="EMBL" id="TWU66865.1"/>
    </source>
</evidence>
<evidence type="ECO:0000259" key="7">
    <source>
        <dbReference type="Pfam" id="PF06271"/>
    </source>
</evidence>
<dbReference type="OrthoDB" id="9787732at2"/>
<evidence type="ECO:0000256" key="3">
    <source>
        <dbReference type="ARBA" id="ARBA00022989"/>
    </source>
</evidence>
<feature type="transmembrane region" description="Helical" evidence="6">
    <location>
        <begin position="67"/>
        <end position="85"/>
    </location>
</feature>
<dbReference type="InterPro" id="IPR010432">
    <property type="entry name" value="RDD"/>
</dbReference>